<comment type="caution">
    <text evidence="2">The sequence shown here is derived from an EMBL/GenBank/DDBJ whole genome shotgun (WGS) entry which is preliminary data.</text>
</comment>
<evidence type="ECO:0000259" key="1">
    <source>
        <dbReference type="Pfam" id="PF01575"/>
    </source>
</evidence>
<gene>
    <name evidence="2" type="ORF">D0544_12830</name>
</gene>
<reference evidence="2 3" key="2">
    <citation type="submission" date="2018-12" db="EMBL/GenBank/DDBJ databases">
        <title>Simiduia agarivorans gen. nov., sp. nov., a marine, agarolytic bacterium isolated from shallow coastal water from Keelung, Taiwan.</title>
        <authorList>
            <person name="Shieh W.Y."/>
        </authorList>
    </citation>
    <scope>NUCLEOTIDE SEQUENCE [LARGE SCALE GENOMIC DNA]</scope>
    <source>
        <strain evidence="2 3">GTF-13</strain>
    </source>
</reference>
<dbReference type="AlphaFoldDB" id="A0A3P3VJ40"/>
<dbReference type="PANTHER" id="PTHR42993">
    <property type="entry name" value="MAOC-LIKE DEHYDRATASE DOMAIN-CONTAINING PROTEIN"/>
    <property type="match status" value="1"/>
</dbReference>
<dbReference type="InterPro" id="IPR039375">
    <property type="entry name" value="NodN-like"/>
</dbReference>
<dbReference type="SUPFAM" id="SSF54637">
    <property type="entry name" value="Thioesterase/thiol ester dehydrase-isomerase"/>
    <property type="match status" value="1"/>
</dbReference>
<evidence type="ECO:0000313" key="2">
    <source>
        <dbReference type="EMBL" id="RRJ82735.1"/>
    </source>
</evidence>
<name>A0A3P3VJ40_9GAMM</name>
<reference evidence="2 3" key="1">
    <citation type="submission" date="2018-08" db="EMBL/GenBank/DDBJ databases">
        <authorList>
            <person name="Khan S.A."/>
        </authorList>
    </citation>
    <scope>NUCLEOTIDE SEQUENCE [LARGE SCALE GENOMIC DNA]</scope>
    <source>
        <strain evidence="2 3">GTF-13</strain>
    </source>
</reference>
<dbReference type="InterPro" id="IPR029069">
    <property type="entry name" value="HotDog_dom_sf"/>
</dbReference>
<keyword evidence="3" id="KW-1185">Reference proteome</keyword>
<dbReference type="PANTHER" id="PTHR42993:SF1">
    <property type="entry name" value="MAOC-LIKE DEHYDRATASE DOMAIN-CONTAINING PROTEIN"/>
    <property type="match status" value="1"/>
</dbReference>
<dbReference type="InterPro" id="IPR002539">
    <property type="entry name" value="MaoC-like_dom"/>
</dbReference>
<dbReference type="Gene3D" id="3.10.129.10">
    <property type="entry name" value="Hotdog Thioesterase"/>
    <property type="match status" value="1"/>
</dbReference>
<dbReference type="Pfam" id="PF01575">
    <property type="entry name" value="MaoC_dehydratas"/>
    <property type="match status" value="1"/>
</dbReference>
<dbReference type="Proteomes" id="UP000280792">
    <property type="component" value="Unassembled WGS sequence"/>
</dbReference>
<proteinExistence type="predicted"/>
<dbReference type="CDD" id="cd03450">
    <property type="entry name" value="NodN"/>
    <property type="match status" value="1"/>
</dbReference>
<feature type="domain" description="MaoC-like" evidence="1">
    <location>
        <begin position="14"/>
        <end position="116"/>
    </location>
</feature>
<organism evidence="2 3">
    <name type="scientific">Aestuariirhabdus litorea</name>
    <dbReference type="NCBI Taxonomy" id="2528527"/>
    <lineage>
        <taxon>Bacteria</taxon>
        <taxon>Pseudomonadati</taxon>
        <taxon>Pseudomonadota</taxon>
        <taxon>Gammaproteobacteria</taxon>
        <taxon>Oceanospirillales</taxon>
        <taxon>Aestuariirhabdaceae</taxon>
        <taxon>Aestuariirhabdus</taxon>
    </lineage>
</organism>
<dbReference type="EMBL" id="QWEZ01000002">
    <property type="protein sequence ID" value="RRJ82735.1"/>
    <property type="molecule type" value="Genomic_DNA"/>
</dbReference>
<dbReference type="RefSeq" id="WP_125016745.1">
    <property type="nucleotide sequence ID" value="NZ_QWEZ01000002.1"/>
</dbReference>
<sequence>MLQQVSAAQLPEYIGKALGSSDWFCIDQARINAFAEATLDHQFIHVDEARAATTPFGSTIAHGFLTLSLIPHLSESVGIVPENLVMGINYGCDKLRFLQPVTVGSEVRLHSRLLEVTEKNPGQFLFKNEITIEIKGQSKPALIAEWLTMMITSNDN</sequence>
<protein>
    <submittedName>
        <fullName evidence="2">MaoC family dehydratase</fullName>
    </submittedName>
</protein>
<accession>A0A3P3VJ40</accession>
<evidence type="ECO:0000313" key="3">
    <source>
        <dbReference type="Proteomes" id="UP000280792"/>
    </source>
</evidence>